<proteinExistence type="predicted"/>
<sequence>MGNYEPVQVVPAAQRTAKQWFEYYLQIESDVLSGKDVTMENGRRVVMEDLGQIIKARQEWERRATIAAQQSNVGRSSTFGSFSYRAPDLT</sequence>
<evidence type="ECO:0000313" key="2">
    <source>
        <dbReference type="Proteomes" id="UP000190460"/>
    </source>
</evidence>
<dbReference type="STRING" id="92487.SAMN02745130_01024"/>
<accession>A0A1T4W561</accession>
<organism evidence="1 2">
    <name type="scientific">Thiothrix eikelboomii</name>
    <dbReference type="NCBI Taxonomy" id="92487"/>
    <lineage>
        <taxon>Bacteria</taxon>
        <taxon>Pseudomonadati</taxon>
        <taxon>Pseudomonadota</taxon>
        <taxon>Gammaproteobacteria</taxon>
        <taxon>Thiotrichales</taxon>
        <taxon>Thiotrichaceae</taxon>
        <taxon>Thiothrix</taxon>
    </lineage>
</organism>
<protein>
    <submittedName>
        <fullName evidence="1">Uncharacterized protein</fullName>
    </submittedName>
</protein>
<gene>
    <name evidence="1" type="ORF">SAMN02745130_01024</name>
</gene>
<evidence type="ECO:0000313" key="1">
    <source>
        <dbReference type="EMBL" id="SKA72289.1"/>
    </source>
</evidence>
<dbReference type="EMBL" id="FUYB01000003">
    <property type="protein sequence ID" value="SKA72289.1"/>
    <property type="molecule type" value="Genomic_DNA"/>
</dbReference>
<keyword evidence="2" id="KW-1185">Reference proteome</keyword>
<dbReference type="AlphaFoldDB" id="A0A1T4W561"/>
<name>A0A1T4W561_9GAMM</name>
<dbReference type="Proteomes" id="UP000190460">
    <property type="component" value="Unassembled WGS sequence"/>
</dbReference>
<reference evidence="1 2" key="1">
    <citation type="submission" date="2017-02" db="EMBL/GenBank/DDBJ databases">
        <authorList>
            <person name="Peterson S.W."/>
        </authorList>
    </citation>
    <scope>NUCLEOTIDE SEQUENCE [LARGE SCALE GENOMIC DNA]</scope>
    <source>
        <strain evidence="1 2">ATCC 49788</strain>
    </source>
</reference>
<dbReference type="RefSeq" id="WP_200807033.1">
    <property type="nucleotide sequence ID" value="NZ_FUYB01000003.1"/>
</dbReference>